<proteinExistence type="predicted"/>
<dbReference type="InterPro" id="IPR008207">
    <property type="entry name" value="Sig_transdc_His_kin_Hpt_dom"/>
</dbReference>
<dbReference type="EMBL" id="CP002056">
    <property type="protein sequence ID" value="ADI29069.1"/>
    <property type="molecule type" value="Genomic_DNA"/>
</dbReference>
<dbReference type="Pfam" id="PF00989">
    <property type="entry name" value="PAS"/>
    <property type="match status" value="1"/>
</dbReference>
<dbReference type="EC" id="2.7.13.3" evidence="3"/>
<keyword evidence="11 22" id="KW-1133">Transmembrane helix</keyword>
<comment type="catalytic activity">
    <reaction evidence="1">
        <text>ATP + protein L-histidine = ADP + protein N-phospho-L-histidine.</text>
        <dbReference type="EC" id="2.7.13.3"/>
    </reaction>
</comment>
<dbReference type="SMART" id="SM00448">
    <property type="entry name" value="REC"/>
    <property type="match status" value="1"/>
</dbReference>
<keyword evidence="10" id="KW-0067">ATP-binding</keyword>
<dbReference type="InterPro" id="IPR013655">
    <property type="entry name" value="PAS_fold_3"/>
</dbReference>
<dbReference type="eggNOG" id="COG2202">
    <property type="taxonomic scope" value="Bacteria"/>
</dbReference>
<feature type="transmembrane region" description="Helical" evidence="22">
    <location>
        <begin position="124"/>
        <end position="146"/>
    </location>
</feature>
<dbReference type="InterPro" id="IPR036890">
    <property type="entry name" value="HATPase_C_sf"/>
</dbReference>
<keyword evidence="7 22" id="KW-0812">Transmembrane</keyword>
<keyword evidence="13 22" id="KW-0472">Membrane</keyword>
<dbReference type="eggNOG" id="COG3290">
    <property type="taxonomic scope" value="Bacteria"/>
</dbReference>
<evidence type="ECO:0000256" key="3">
    <source>
        <dbReference type="ARBA" id="ARBA00012438"/>
    </source>
</evidence>
<evidence type="ECO:0000256" key="19">
    <source>
        <dbReference type="ARBA" id="ARBA00070616"/>
    </source>
</evidence>
<sequence length="1239" mass="136476">MIDIQHFIYRESDPTPLLYGVYDPWLVALSIAIAIGTSILGMQLARVAHNQTSPLLRQVSIIAGSISLGAGIWSMHFIGMMALSLCTRVNYDTLTTILSMAPGVLASWYALHLLSGEKFTYPRLLLGGLIVGAGIGTMHYTGMLAMQMAPVLKFDFQWVLLSVVVAVVLATSALWVSLRLNQQQRISPIYTLATGGGLMGIAIAAMHYTGMASARITGVIDPMYDAINNHSSSLSLGISLVTVLIGVLAASINALIRYRQMLRSLQNNQSRLSTILDTAVDGIITIDMNGRILSFNHAAEQLFGWQSAEIVGQDTAILMPKAYHVRHNHFLKHFGEAGQAKILGVGREVTGVRKNGSTVPIRLAIGKAKISGETLIFGFITDLTQRNAMKKTMRERDEQLRSLMSNIPGVTFRCQYNQDWRMLVISDSVKDLTGYAAEEFLKNGLSCTLFTHTEDAARVIAEIQTALANGEHYAIEYRIKHRDGSEKWVSEMGCAIRDKSGAVQMLDGVILDVTESKLRHAEYESIARAINQSTSVAEFSMNGTILDANATFLTLLGYEKNEVIGKHHSIFCSAQDAASASYRNKWEALNRGEFVQGEFKRLGKNGSEVWIHASYSPLLNADGKPSKVLMFMIDITERTRMENDLKLAKDKAEQAASAKATFLANMSHEIRTPMNAIIGFSEIMMDTEMQDEQRRYMNTINNSAKSLLHLLNDILDSAKLEKGKLELEIVDFSLYELVDSIVSTLWVQAKRKNLDLQLELDPNTASYYLGAPDRIRQILMNLLGNSIKFTEHGYVKLVVKQLDNHELSFSIIDTGIGIPQDRLDVIFEPFTQADSSMSRKFGGTGLGTTISKQLVELMGGRLTAKSEIGSGSCFTMILPLQPGTAQTMKAHQHEYPLPKMHILVADDVRQNLDLISILLGRSGHQITTANDGVEAIHLFNQQAFDLIIMDVQMPQLDGLSAASQIRVVEVEKNLTRIPIIALTASVLQEDRAAAFEAGMDGFATKPIDIKALTREMMRVLHLDHAILIDDDSVPTHNAHVEDGIINVGKGLALWGSERLYFQELERISAEIPLQMSRLNSALENKEAKQLAALAHSNKGVCGNLALPTLYASFSALEKQALAEDMDSIASTIQNIAVAWDSFNTQLSAHKTAPSTNSPKAAVATAYDAQALQTLLSELARASQQAEIDDKRMQALNEMAPAFYQHATQHILNALNDFEFDLASERIAQLQAQIQDEAHQ</sequence>
<evidence type="ECO:0000259" key="28">
    <source>
        <dbReference type="PROSITE" id="PS50924"/>
    </source>
</evidence>
<dbReference type="NCBIfam" id="TIGR00229">
    <property type="entry name" value="sensory_box"/>
    <property type="match status" value="3"/>
</dbReference>
<dbReference type="Gene3D" id="1.10.287.130">
    <property type="match status" value="1"/>
</dbReference>
<evidence type="ECO:0000259" key="26">
    <source>
        <dbReference type="PROSITE" id="PS50113"/>
    </source>
</evidence>
<feature type="transmembrane region" description="Helical" evidence="22">
    <location>
        <begin position="59"/>
        <end position="82"/>
    </location>
</feature>
<reference evidence="29 30" key="2">
    <citation type="journal article" date="2011" name="J. Bacteriol.">
        <title>Genomes of three methylotrophs from a single niche uncover genetic and metabolic divergence of Methylophilaceae.</title>
        <authorList>
            <person name="Lapidus A."/>
            <person name="Clum A."/>
            <person name="Labutti K."/>
            <person name="Kaluzhnaya M.G."/>
            <person name="Lim S."/>
            <person name="Beck D.A."/>
            <person name="Glavina Del Rio T."/>
            <person name="Nolan M."/>
            <person name="Mavromatis K."/>
            <person name="Huntemann M."/>
            <person name="Lucas S."/>
            <person name="Lidstrom M.E."/>
            <person name="Ivanova N."/>
            <person name="Chistoserdova L."/>
        </authorList>
    </citation>
    <scope>NUCLEOTIDE SEQUENCE [LARGE SCALE GENOMIC DNA]</scope>
    <source>
        <strain evidence="29 30">301</strain>
    </source>
</reference>
<dbReference type="PROSITE" id="PS50110">
    <property type="entry name" value="RESPONSE_REGULATORY"/>
    <property type="match status" value="1"/>
</dbReference>
<dbReference type="Proteomes" id="UP000000383">
    <property type="component" value="Chromosome"/>
</dbReference>
<dbReference type="InterPro" id="IPR005467">
    <property type="entry name" value="His_kinase_dom"/>
</dbReference>
<dbReference type="InterPro" id="IPR036097">
    <property type="entry name" value="HisK_dim/P_sf"/>
</dbReference>
<dbReference type="InterPro" id="IPR003661">
    <property type="entry name" value="HisK_dim/P_dom"/>
</dbReference>
<dbReference type="Pfam" id="PF13426">
    <property type="entry name" value="PAS_9"/>
    <property type="match status" value="1"/>
</dbReference>
<evidence type="ECO:0000256" key="12">
    <source>
        <dbReference type="ARBA" id="ARBA00023012"/>
    </source>
</evidence>
<dbReference type="FunFam" id="1.10.287.130:FF:000002">
    <property type="entry name" value="Two-component osmosensing histidine kinase"/>
    <property type="match status" value="1"/>
</dbReference>
<evidence type="ECO:0000313" key="29">
    <source>
        <dbReference type="EMBL" id="ADI29069.1"/>
    </source>
</evidence>
<keyword evidence="30" id="KW-1185">Reference proteome</keyword>
<feature type="transmembrane region" description="Helical" evidence="22">
    <location>
        <begin position="25"/>
        <end position="47"/>
    </location>
</feature>
<evidence type="ECO:0000256" key="15">
    <source>
        <dbReference type="ARBA" id="ARBA00059827"/>
    </source>
</evidence>
<dbReference type="SMART" id="SM00086">
    <property type="entry name" value="PAC"/>
    <property type="match status" value="3"/>
</dbReference>
<dbReference type="Gene3D" id="3.30.565.10">
    <property type="entry name" value="Histidine kinase-like ATPase, C-terminal domain"/>
    <property type="match status" value="1"/>
</dbReference>
<dbReference type="PROSITE" id="PS50924">
    <property type="entry name" value="MHYT"/>
    <property type="match status" value="1"/>
</dbReference>
<feature type="domain" description="MHYT" evidence="28">
    <location>
        <begin position="22"/>
        <end position="217"/>
    </location>
</feature>
<feature type="modified residue" description="Phosphohistidine" evidence="20">
    <location>
        <position position="1095"/>
    </location>
</feature>
<dbReference type="Gene3D" id="3.30.450.20">
    <property type="entry name" value="PAS domain"/>
    <property type="match status" value="3"/>
</dbReference>
<dbReference type="InterPro" id="IPR035965">
    <property type="entry name" value="PAS-like_dom_sf"/>
</dbReference>
<feature type="domain" description="Histidine kinase" evidence="23">
    <location>
        <begin position="665"/>
        <end position="882"/>
    </location>
</feature>
<dbReference type="Pfam" id="PF03707">
    <property type="entry name" value="MHYT"/>
    <property type="match status" value="3"/>
</dbReference>
<feature type="transmembrane region" description="Helical" evidence="22">
    <location>
        <begin position="190"/>
        <end position="214"/>
    </location>
</feature>
<dbReference type="InterPro" id="IPR001789">
    <property type="entry name" value="Sig_transdc_resp-reg_receiver"/>
</dbReference>
<dbReference type="Gene3D" id="3.40.50.2300">
    <property type="match status" value="1"/>
</dbReference>
<dbReference type="PRINTS" id="PR00344">
    <property type="entry name" value="BCTRLSENSOR"/>
</dbReference>
<dbReference type="FunFam" id="3.30.565.10:FF:000010">
    <property type="entry name" value="Sensor histidine kinase RcsC"/>
    <property type="match status" value="1"/>
</dbReference>
<dbReference type="Gene3D" id="1.20.120.160">
    <property type="entry name" value="HPT domain"/>
    <property type="match status" value="1"/>
</dbReference>
<evidence type="ECO:0000256" key="21">
    <source>
        <dbReference type="PROSITE-ProRule" id="PRU00169"/>
    </source>
</evidence>
<dbReference type="GO" id="GO:0006355">
    <property type="term" value="P:regulation of DNA-templated transcription"/>
    <property type="evidence" value="ECO:0007669"/>
    <property type="project" value="InterPro"/>
</dbReference>
<dbReference type="InterPro" id="IPR000700">
    <property type="entry name" value="PAS-assoc_C"/>
</dbReference>
<dbReference type="FunFam" id="3.30.450.20:FF:000060">
    <property type="entry name" value="Sensor protein FixL"/>
    <property type="match status" value="1"/>
</dbReference>
<gene>
    <name evidence="29" type="ordered locus">M301_0685</name>
</gene>
<feature type="domain" description="Response regulatory" evidence="24">
    <location>
        <begin position="901"/>
        <end position="1020"/>
    </location>
</feature>
<reference evidence="30" key="1">
    <citation type="submission" date="2010-05" db="EMBL/GenBank/DDBJ databases">
        <title>Complete sequence of Methylotenera sp. 301.</title>
        <authorList>
            <person name="Lucas S."/>
            <person name="Copeland A."/>
            <person name="Lapidus A."/>
            <person name="Cheng J.-F."/>
            <person name="Bruce D."/>
            <person name="Goodwin L."/>
            <person name="Pitluck S."/>
            <person name="Clum A."/>
            <person name="Land M."/>
            <person name="Hauser L."/>
            <person name="Kyrpides N."/>
            <person name="Ivanova N."/>
            <person name="Chistoservova L."/>
            <person name="Kalyuzhnaya M."/>
            <person name="Woyke T."/>
        </authorList>
    </citation>
    <scope>NUCLEOTIDE SEQUENCE [LARGE SCALE GENOMIC DNA]</scope>
    <source>
        <strain evidence="30">301</strain>
    </source>
</reference>
<keyword evidence="9 29" id="KW-0418">Kinase</keyword>
<evidence type="ECO:0000256" key="7">
    <source>
        <dbReference type="ARBA" id="ARBA00022692"/>
    </source>
</evidence>
<dbReference type="InterPro" id="IPR005330">
    <property type="entry name" value="MHYT_dom"/>
</dbReference>
<dbReference type="PROSITE" id="PS50894">
    <property type="entry name" value="HPT"/>
    <property type="match status" value="1"/>
</dbReference>
<feature type="domain" description="PAC" evidence="26">
    <location>
        <begin position="595"/>
        <end position="647"/>
    </location>
</feature>
<keyword evidence="12" id="KW-0902">Two-component regulatory system</keyword>
<feature type="domain" description="PAS" evidence="25">
    <location>
        <begin position="522"/>
        <end position="566"/>
    </location>
</feature>
<dbReference type="CDD" id="cd17546">
    <property type="entry name" value="REC_hyHK_CKI1_RcsC-like"/>
    <property type="match status" value="1"/>
</dbReference>
<dbReference type="Pfam" id="PF02518">
    <property type="entry name" value="HATPase_c"/>
    <property type="match status" value="1"/>
</dbReference>
<dbReference type="GO" id="GO:0005524">
    <property type="term" value="F:ATP binding"/>
    <property type="evidence" value="ECO:0007669"/>
    <property type="project" value="UniProtKB-KW"/>
</dbReference>
<evidence type="ECO:0000256" key="20">
    <source>
        <dbReference type="PROSITE-ProRule" id="PRU00110"/>
    </source>
</evidence>
<evidence type="ECO:0000259" key="23">
    <source>
        <dbReference type="PROSITE" id="PS50109"/>
    </source>
</evidence>
<dbReference type="Pfam" id="PF00072">
    <property type="entry name" value="Response_reg"/>
    <property type="match status" value="1"/>
</dbReference>
<dbReference type="eggNOG" id="COG5002">
    <property type="taxonomic scope" value="Bacteria"/>
</dbReference>
<evidence type="ECO:0000256" key="4">
    <source>
        <dbReference type="ARBA" id="ARBA00022475"/>
    </source>
</evidence>
<evidence type="ECO:0000256" key="6">
    <source>
        <dbReference type="ARBA" id="ARBA00022679"/>
    </source>
</evidence>
<dbReference type="SUPFAM" id="SSF52172">
    <property type="entry name" value="CheY-like"/>
    <property type="match status" value="1"/>
</dbReference>
<comment type="function">
    <text evidence="14">Member of the two-component regulatory system BvgS/BvgA. Phosphorylates BvgA via a four-step phosphorelay in response to environmental signals.</text>
</comment>
<evidence type="ECO:0000256" key="16">
    <source>
        <dbReference type="ARBA" id="ARBA00064003"/>
    </source>
</evidence>
<feature type="modified residue" description="4-aspartylphosphate" evidence="21">
    <location>
        <position position="950"/>
    </location>
</feature>
<comment type="subcellular location">
    <subcellularLocation>
        <location evidence="2">Cell membrane</location>
        <topology evidence="2">Multi-pass membrane protein</topology>
    </subcellularLocation>
</comment>
<keyword evidence="4" id="KW-1003">Cell membrane</keyword>
<dbReference type="SUPFAM" id="SSF47226">
    <property type="entry name" value="Histidine-containing phosphotransfer domain, HPT domain"/>
    <property type="match status" value="1"/>
</dbReference>
<keyword evidence="8" id="KW-0547">Nucleotide-binding</keyword>
<dbReference type="PANTHER" id="PTHR45339">
    <property type="entry name" value="HYBRID SIGNAL TRANSDUCTION HISTIDINE KINASE J"/>
    <property type="match status" value="1"/>
</dbReference>
<name>D7DNQ2_METV0</name>
<keyword evidence="5 21" id="KW-0597">Phosphoprotein</keyword>
<dbReference type="PANTHER" id="PTHR45339:SF1">
    <property type="entry name" value="HYBRID SIGNAL TRANSDUCTION HISTIDINE KINASE J"/>
    <property type="match status" value="1"/>
</dbReference>
<dbReference type="PROSITE" id="PS50112">
    <property type="entry name" value="PAS"/>
    <property type="match status" value="3"/>
</dbReference>
<dbReference type="InterPro" id="IPR004358">
    <property type="entry name" value="Sig_transdc_His_kin-like_C"/>
</dbReference>
<evidence type="ECO:0000256" key="8">
    <source>
        <dbReference type="ARBA" id="ARBA00022741"/>
    </source>
</evidence>
<comment type="subunit">
    <text evidence="16">At low DSF concentrations, interacts with RpfF.</text>
</comment>
<evidence type="ECO:0000256" key="5">
    <source>
        <dbReference type="ARBA" id="ARBA00022553"/>
    </source>
</evidence>
<feature type="domain" description="HPt" evidence="27">
    <location>
        <begin position="1056"/>
        <end position="1149"/>
    </location>
</feature>
<feature type="transmembrane region" description="Helical" evidence="22">
    <location>
        <begin position="234"/>
        <end position="256"/>
    </location>
</feature>
<feature type="domain" description="PAC" evidence="26">
    <location>
        <begin position="473"/>
        <end position="525"/>
    </location>
</feature>
<dbReference type="GO" id="GO:0000155">
    <property type="term" value="F:phosphorelay sensor kinase activity"/>
    <property type="evidence" value="ECO:0007669"/>
    <property type="project" value="InterPro"/>
</dbReference>
<dbReference type="InterPro" id="IPR011006">
    <property type="entry name" value="CheY-like_superfamily"/>
</dbReference>
<evidence type="ECO:0000256" key="22">
    <source>
        <dbReference type="PROSITE-ProRule" id="PRU00244"/>
    </source>
</evidence>
<feature type="transmembrane region" description="Helical" evidence="22">
    <location>
        <begin position="158"/>
        <end position="178"/>
    </location>
</feature>
<evidence type="ECO:0000259" key="25">
    <source>
        <dbReference type="PROSITE" id="PS50112"/>
    </source>
</evidence>
<dbReference type="CDD" id="cd16922">
    <property type="entry name" value="HATPase_EvgS-ArcB-TorS-like"/>
    <property type="match status" value="1"/>
</dbReference>
<dbReference type="InterPro" id="IPR013767">
    <property type="entry name" value="PAS_fold"/>
</dbReference>
<dbReference type="KEGG" id="meh:M301_0685"/>
<evidence type="ECO:0000256" key="11">
    <source>
        <dbReference type="ARBA" id="ARBA00022989"/>
    </source>
</evidence>
<dbReference type="SUPFAM" id="SSF47384">
    <property type="entry name" value="Homodimeric domain of signal transducing histidine kinase"/>
    <property type="match status" value="1"/>
</dbReference>
<protein>
    <recommendedName>
        <fullName evidence="19">Sensor protein FixL</fullName>
        <ecNumber evidence="3">2.7.13.3</ecNumber>
    </recommendedName>
    <alternativeName>
        <fullName evidence="17">Sensory/regulatory protein RpfC</fullName>
    </alternativeName>
    <alternativeName>
        <fullName evidence="18">Virulence sensor protein BvgS</fullName>
    </alternativeName>
</protein>
<dbReference type="SUPFAM" id="SSF55874">
    <property type="entry name" value="ATPase domain of HSP90 chaperone/DNA topoisomerase II/histidine kinase"/>
    <property type="match status" value="1"/>
</dbReference>
<keyword evidence="6" id="KW-0808">Transferase</keyword>
<accession>D7DNQ2</accession>
<evidence type="ECO:0000259" key="24">
    <source>
        <dbReference type="PROSITE" id="PS50110"/>
    </source>
</evidence>
<dbReference type="InterPro" id="IPR000014">
    <property type="entry name" value="PAS"/>
</dbReference>
<dbReference type="eggNOG" id="COG0745">
    <property type="taxonomic scope" value="Bacteria"/>
</dbReference>
<dbReference type="STRING" id="666681.M301_0685"/>
<dbReference type="Pfam" id="PF00512">
    <property type="entry name" value="HisKA"/>
    <property type="match status" value="1"/>
</dbReference>
<dbReference type="CDD" id="cd00130">
    <property type="entry name" value="PAS"/>
    <property type="match status" value="3"/>
</dbReference>
<dbReference type="InterPro" id="IPR036641">
    <property type="entry name" value="HPT_dom_sf"/>
</dbReference>
<evidence type="ECO:0000256" key="18">
    <source>
        <dbReference type="ARBA" id="ARBA00070152"/>
    </source>
</evidence>
<evidence type="ECO:0000256" key="17">
    <source>
        <dbReference type="ARBA" id="ARBA00068150"/>
    </source>
</evidence>
<dbReference type="SMART" id="SM00091">
    <property type="entry name" value="PAS"/>
    <property type="match status" value="3"/>
</dbReference>
<feature type="domain" description="PAS" evidence="25">
    <location>
        <begin position="268"/>
        <end position="321"/>
    </location>
</feature>
<evidence type="ECO:0000256" key="9">
    <source>
        <dbReference type="ARBA" id="ARBA00022777"/>
    </source>
</evidence>
<evidence type="ECO:0000256" key="1">
    <source>
        <dbReference type="ARBA" id="ARBA00000085"/>
    </source>
</evidence>
<evidence type="ECO:0000256" key="13">
    <source>
        <dbReference type="ARBA" id="ARBA00023136"/>
    </source>
</evidence>
<evidence type="ECO:0000256" key="2">
    <source>
        <dbReference type="ARBA" id="ARBA00004651"/>
    </source>
</evidence>
<dbReference type="InterPro" id="IPR001610">
    <property type="entry name" value="PAC"/>
</dbReference>
<dbReference type="Pfam" id="PF08447">
    <property type="entry name" value="PAS_3"/>
    <property type="match status" value="1"/>
</dbReference>
<dbReference type="PROSITE" id="PS50109">
    <property type="entry name" value="HIS_KIN"/>
    <property type="match status" value="1"/>
</dbReference>
<organism evidence="29 30">
    <name type="scientific">Methylotenera versatilis (strain 301)</name>
    <dbReference type="NCBI Taxonomy" id="666681"/>
    <lineage>
        <taxon>Bacteria</taxon>
        <taxon>Pseudomonadati</taxon>
        <taxon>Pseudomonadota</taxon>
        <taxon>Betaproteobacteria</taxon>
        <taxon>Nitrosomonadales</taxon>
        <taxon>Methylophilaceae</taxon>
        <taxon>Methylotenera</taxon>
    </lineage>
</organism>
<evidence type="ECO:0000256" key="14">
    <source>
        <dbReference type="ARBA" id="ARBA00058004"/>
    </source>
</evidence>
<dbReference type="GO" id="GO:0005886">
    <property type="term" value="C:plasma membrane"/>
    <property type="evidence" value="ECO:0007669"/>
    <property type="project" value="UniProtKB-SubCell"/>
</dbReference>
<dbReference type="InterPro" id="IPR003594">
    <property type="entry name" value="HATPase_dom"/>
</dbReference>
<dbReference type="RefSeq" id="WP_013147385.1">
    <property type="nucleotide sequence ID" value="NC_014207.1"/>
</dbReference>
<dbReference type="AlphaFoldDB" id="D7DNQ2"/>
<dbReference type="eggNOG" id="COG3300">
    <property type="taxonomic scope" value="Bacteria"/>
</dbReference>
<dbReference type="HOGENOM" id="CLU_000445_114_35_4"/>
<dbReference type="PROSITE" id="PS50113">
    <property type="entry name" value="PAC"/>
    <property type="match status" value="2"/>
</dbReference>
<dbReference type="eggNOG" id="COG2198">
    <property type="taxonomic scope" value="Bacteria"/>
</dbReference>
<dbReference type="SMART" id="SM00388">
    <property type="entry name" value="HisKA"/>
    <property type="match status" value="1"/>
</dbReference>
<evidence type="ECO:0000313" key="30">
    <source>
        <dbReference type="Proteomes" id="UP000000383"/>
    </source>
</evidence>
<feature type="domain" description="PAS" evidence="25">
    <location>
        <begin position="396"/>
        <end position="470"/>
    </location>
</feature>
<feature type="transmembrane region" description="Helical" evidence="22">
    <location>
        <begin position="94"/>
        <end position="112"/>
    </location>
</feature>
<evidence type="ECO:0000256" key="10">
    <source>
        <dbReference type="ARBA" id="ARBA00022840"/>
    </source>
</evidence>
<comment type="function">
    <text evidence="15">Putative oxygen sensor; modulates the activity of FixJ, a transcriptional activator of nitrogen fixation fixK gene. FixL probably acts as a kinase that phosphorylates FixJ.</text>
</comment>
<dbReference type="OrthoDB" id="8552871at2"/>
<dbReference type="CDD" id="cd00082">
    <property type="entry name" value="HisKA"/>
    <property type="match status" value="1"/>
</dbReference>
<dbReference type="SMART" id="SM00387">
    <property type="entry name" value="HATPase_c"/>
    <property type="match status" value="1"/>
</dbReference>
<dbReference type="SUPFAM" id="SSF55785">
    <property type="entry name" value="PYP-like sensor domain (PAS domain)"/>
    <property type="match status" value="3"/>
</dbReference>
<evidence type="ECO:0000259" key="27">
    <source>
        <dbReference type="PROSITE" id="PS50894"/>
    </source>
</evidence>